<dbReference type="PROSITE" id="PS00198">
    <property type="entry name" value="4FE4S_FER_1"/>
    <property type="match status" value="1"/>
</dbReference>
<dbReference type="InterPro" id="IPR037207">
    <property type="entry name" value="Nuop51_4Fe4S-bd_sf"/>
</dbReference>
<dbReference type="Gene3D" id="6.10.250.1450">
    <property type="match status" value="1"/>
</dbReference>
<evidence type="ECO:0000256" key="1">
    <source>
        <dbReference type="ARBA" id="ARBA00007523"/>
    </source>
</evidence>
<comment type="similarity">
    <text evidence="1">Belongs to the complex I 51 kDa subunit family.</text>
</comment>
<dbReference type="Pfam" id="PF10589">
    <property type="entry name" value="NADH_4Fe-4S"/>
    <property type="match status" value="1"/>
</dbReference>
<dbReference type="SUPFAM" id="SSF142019">
    <property type="entry name" value="Nqo1 FMN-binding domain-like"/>
    <property type="match status" value="1"/>
</dbReference>
<dbReference type="Gene3D" id="3.40.30.10">
    <property type="entry name" value="Glutaredoxin"/>
    <property type="match status" value="1"/>
</dbReference>
<dbReference type="PROSITE" id="PS51379">
    <property type="entry name" value="4FE4S_FER_2"/>
    <property type="match status" value="2"/>
</dbReference>
<dbReference type="CDD" id="cd02980">
    <property type="entry name" value="TRX_Fd_family"/>
    <property type="match status" value="1"/>
</dbReference>
<keyword evidence="4" id="KW-0408">Iron</keyword>
<keyword evidence="8" id="KW-1185">Reference proteome</keyword>
<comment type="caution">
    <text evidence="7">The sequence shown here is derived from an EMBL/GenBank/DDBJ whole genome shotgun (WGS) entry which is preliminary data.</text>
</comment>
<protein>
    <submittedName>
        <fullName evidence="7">NADH-quinone oxidoreductase subunit NuoF</fullName>
    </submittedName>
</protein>
<feature type="domain" description="4Fe-4S ferredoxin-type" evidence="6">
    <location>
        <begin position="540"/>
        <end position="569"/>
    </location>
</feature>
<dbReference type="PANTHER" id="PTHR43578:SF3">
    <property type="entry name" value="NADH-QUINONE OXIDOREDUCTASE SUBUNIT F"/>
    <property type="match status" value="1"/>
</dbReference>
<dbReference type="Pfam" id="PF00037">
    <property type="entry name" value="Fer4"/>
    <property type="match status" value="1"/>
</dbReference>
<dbReference type="InterPro" id="IPR019575">
    <property type="entry name" value="Nuop51_4Fe4S-bd"/>
</dbReference>
<dbReference type="Gene3D" id="3.30.70.20">
    <property type="match status" value="1"/>
</dbReference>
<evidence type="ECO:0000256" key="3">
    <source>
        <dbReference type="ARBA" id="ARBA00022723"/>
    </source>
</evidence>
<dbReference type="RefSeq" id="WP_255225896.1">
    <property type="nucleotide sequence ID" value="NZ_JAJEKE010000001.1"/>
</dbReference>
<keyword evidence="5" id="KW-0411">Iron-sulfur</keyword>
<organism evidence="7 8">
    <name type="scientific">Lutispora saccharofermentans</name>
    <dbReference type="NCBI Taxonomy" id="3024236"/>
    <lineage>
        <taxon>Bacteria</taxon>
        <taxon>Bacillati</taxon>
        <taxon>Bacillota</taxon>
        <taxon>Clostridia</taxon>
        <taxon>Lutisporales</taxon>
        <taxon>Lutisporaceae</taxon>
        <taxon>Lutispora</taxon>
    </lineage>
</organism>
<dbReference type="Pfam" id="PF01257">
    <property type="entry name" value="2Fe-2S_thioredx"/>
    <property type="match status" value="1"/>
</dbReference>
<dbReference type="InterPro" id="IPR036249">
    <property type="entry name" value="Thioredoxin-like_sf"/>
</dbReference>
<dbReference type="Gene3D" id="3.40.50.11540">
    <property type="entry name" value="NADH-ubiquinone oxidoreductase 51kDa subunit"/>
    <property type="match status" value="1"/>
</dbReference>
<dbReference type="SUPFAM" id="SSF52833">
    <property type="entry name" value="Thioredoxin-like"/>
    <property type="match status" value="1"/>
</dbReference>
<dbReference type="SUPFAM" id="SSF140490">
    <property type="entry name" value="Nqo1C-terminal domain-like"/>
    <property type="match status" value="1"/>
</dbReference>
<evidence type="ECO:0000313" key="8">
    <source>
        <dbReference type="Proteomes" id="UP001651880"/>
    </source>
</evidence>
<gene>
    <name evidence="7" type="primary">nuoF</name>
    <name evidence="7" type="ORF">LJD61_02475</name>
</gene>
<accession>A0ABT1NAX8</accession>
<dbReference type="NCBIfam" id="NF010120">
    <property type="entry name" value="PRK13596.1"/>
    <property type="match status" value="1"/>
</dbReference>
<dbReference type="InterPro" id="IPR017900">
    <property type="entry name" value="4Fe4S_Fe_S_CS"/>
</dbReference>
<dbReference type="Gene3D" id="1.20.1440.230">
    <property type="entry name" value="NADH-ubiquinone oxidoreductase 51kDa subunit, iron-sulphur binding domain"/>
    <property type="match status" value="1"/>
</dbReference>
<evidence type="ECO:0000313" key="7">
    <source>
        <dbReference type="EMBL" id="MCQ1528415.1"/>
    </source>
</evidence>
<dbReference type="PANTHER" id="PTHR43578">
    <property type="entry name" value="NADH-QUINONE OXIDOREDUCTASE SUBUNIT F"/>
    <property type="match status" value="1"/>
</dbReference>
<dbReference type="SMART" id="SM00928">
    <property type="entry name" value="NADH_4Fe-4S"/>
    <property type="match status" value="1"/>
</dbReference>
<reference evidence="7 8" key="1">
    <citation type="submission" date="2021-10" db="EMBL/GenBank/DDBJ databases">
        <title>Lutispora strain m25 sp. nov., a thermophilic, non-spore-forming bacterium isolated from a lab-scale methanogenic bioreactor digesting anaerobic sludge.</title>
        <authorList>
            <person name="El Houari A."/>
            <person name="Mcdonald J."/>
        </authorList>
    </citation>
    <scope>NUCLEOTIDE SEQUENCE [LARGE SCALE GENOMIC DNA]</scope>
    <source>
        <strain evidence="8">m25</strain>
    </source>
</reference>
<sequence length="597" mass="65143">MKMYRSHVMICRGTGCSSSNSEQIAKNFEEQIKIHGLDQEVIVERTGCFGLCALGPIVIIYPEASFYSMIKPEDVEEIVKEHLIKGRVVKRLLYAETVAESRIKSINEVNFYKNQQRVALRNCGIINPENIDEYIAFDGYKALIKCLTELKPEEVIESIKKSGLRGRGGGGFPTGNKWEFTAKAQGDMKYVCCNADEGDPGAFMDRSILEGDPHSVLEAMAIAGYAIGGSQGYIYVRAEYPLAVKRLTIAINQAREYGLLGKNILGTGFGFDIAIRLGAGAFVCGEETALIASIEGQRGMPRIRPPFPAVKGLFGKPTLLNNVETYANICSIINNGPEWFASMGTEKSKGTKVFALGGKINHTGLVEVPMGTTMREIIYNIGGGCPNGKAFKAVQMGGPSGGCIPAELIDTIIDYDSVTKTGAIMGSGGMIVMDEDNCMVDIAKFFLDFTVHESCGKCTFCRIGIKRMNEILTRITKGEGREGDIGLLEELAINIKKNSLCGLGQTAPNPVLTTIKYFRNEYEAHIRDKKCPAKQCKSLIEYKIIEDKCRGCTLCSRACPVKAISGEVKKAHKIDSSICKKCGLCKDTCKFAAIVVE</sequence>
<dbReference type="InterPro" id="IPR037225">
    <property type="entry name" value="Nuo51_FMN-bd_sf"/>
</dbReference>
<dbReference type="Pfam" id="PF01512">
    <property type="entry name" value="Complex1_51K"/>
    <property type="match status" value="1"/>
</dbReference>
<dbReference type="InterPro" id="IPR011538">
    <property type="entry name" value="Nuo51_FMN-bd"/>
</dbReference>
<keyword evidence="3" id="KW-0479">Metal-binding</keyword>
<proteinExistence type="inferred from homology"/>
<dbReference type="EMBL" id="JAJEKE010000001">
    <property type="protein sequence ID" value="MCQ1528415.1"/>
    <property type="molecule type" value="Genomic_DNA"/>
</dbReference>
<feature type="domain" description="4Fe-4S ferredoxin-type" evidence="6">
    <location>
        <begin position="570"/>
        <end position="597"/>
    </location>
</feature>
<evidence type="ECO:0000256" key="4">
    <source>
        <dbReference type="ARBA" id="ARBA00023004"/>
    </source>
</evidence>
<name>A0ABT1NAX8_9FIRM</name>
<evidence type="ECO:0000256" key="5">
    <source>
        <dbReference type="ARBA" id="ARBA00023014"/>
    </source>
</evidence>
<dbReference type="Proteomes" id="UP001651880">
    <property type="component" value="Unassembled WGS sequence"/>
</dbReference>
<evidence type="ECO:0000259" key="6">
    <source>
        <dbReference type="PROSITE" id="PS51379"/>
    </source>
</evidence>
<dbReference type="InterPro" id="IPR017896">
    <property type="entry name" value="4Fe4S_Fe-S-bd"/>
</dbReference>
<dbReference type="SUPFAM" id="SSF54862">
    <property type="entry name" value="4Fe-4S ferredoxins"/>
    <property type="match status" value="1"/>
</dbReference>
<keyword evidence="2" id="KW-0004">4Fe-4S</keyword>
<dbReference type="SUPFAM" id="SSF142984">
    <property type="entry name" value="Nqo1 middle domain-like"/>
    <property type="match status" value="1"/>
</dbReference>
<dbReference type="Gene3D" id="3.10.20.600">
    <property type="match status" value="1"/>
</dbReference>
<evidence type="ECO:0000256" key="2">
    <source>
        <dbReference type="ARBA" id="ARBA00022485"/>
    </source>
</evidence>